<sequence length="510" mass="56452">MSARHLKALRISNLGLADAVDAEVAEDADSPVGGCRGGFDVLIGSSDEEDDSIEAGKGNDENIDEVGRFSHELRPVALLKPKAKRNDASKEEDDEDKWWQIETCARGAERDEKERVNVLSDKTECSGLRALVIDRKALNLDRELMFRFGQEGLVEGGGGGGGGGPGNRSRARTNFGHSGGTLSRMYQRRCFFGGPKEDWQRPPTFVGGGLRLSRVRAPVDCETSSGEEARAWFAFEWSPALQALQHDYRRVQETCNPNALAIFLAQHPHYAEGLLTLALVLAAHGQMDRAHDHVRRCLFIHETAYVESFRALFSGRPEDVLVGDVDCRMDVRRLENRLFFMALYRHVQMLGGRGLYQTAFEVGKFILALDPRGDPTGILLCIDFYAVKAGKAEQLLGMRDAGFTIGRGLAGSGSEEVEQERAKTEDAKLDGGEHQGYHLAEGTCGGDWTILDLPNICFSCSLAQKLSAKAEEQLKSKDDLQEALRRFPLVLRPLVEKCRNELGSRVKQEW</sequence>
<protein>
    <submittedName>
        <fullName evidence="1">Transcription factor 25</fullName>
    </submittedName>
</protein>
<gene>
    <name evidence="1" type="ORF">Naga_100007g123</name>
</gene>
<dbReference type="AlphaFoldDB" id="W7U081"/>
<dbReference type="PANTHER" id="PTHR22684:SF0">
    <property type="entry name" value="RIBOSOME QUALITY CONTROL COMPLEX SUBUNIT TCF25"/>
    <property type="match status" value="1"/>
</dbReference>
<dbReference type="PANTHER" id="PTHR22684">
    <property type="entry name" value="NULP1-RELATED"/>
    <property type="match status" value="1"/>
</dbReference>
<dbReference type="OrthoDB" id="205993at2759"/>
<name>W7U081_9STRA</name>
<proteinExistence type="predicted"/>
<evidence type="ECO:0000313" key="1">
    <source>
        <dbReference type="EMBL" id="EWM29158.1"/>
    </source>
</evidence>
<dbReference type="Proteomes" id="UP000019335">
    <property type="component" value="Chromosome 3"/>
</dbReference>
<reference evidence="1 2" key="1">
    <citation type="journal article" date="2014" name="Mol. Plant">
        <title>Chromosome Scale Genome Assembly and Transcriptome Profiling of Nannochloropsis gaditana in Nitrogen Depletion.</title>
        <authorList>
            <person name="Corteggiani Carpinelli E."/>
            <person name="Telatin A."/>
            <person name="Vitulo N."/>
            <person name="Forcato C."/>
            <person name="D'Angelo M."/>
            <person name="Schiavon R."/>
            <person name="Vezzi A."/>
            <person name="Giacometti G.M."/>
            <person name="Morosinotto T."/>
            <person name="Valle G."/>
        </authorList>
    </citation>
    <scope>NUCLEOTIDE SEQUENCE [LARGE SCALE GENOMIC DNA]</scope>
    <source>
        <strain evidence="1 2">B-31</strain>
    </source>
</reference>
<evidence type="ECO:0000313" key="2">
    <source>
        <dbReference type="Proteomes" id="UP000019335"/>
    </source>
</evidence>
<dbReference type="GO" id="GO:1990112">
    <property type="term" value="C:RQC complex"/>
    <property type="evidence" value="ECO:0007669"/>
    <property type="project" value="TreeGrafter"/>
</dbReference>
<organism evidence="1 2">
    <name type="scientific">Nannochloropsis gaditana</name>
    <dbReference type="NCBI Taxonomy" id="72520"/>
    <lineage>
        <taxon>Eukaryota</taxon>
        <taxon>Sar</taxon>
        <taxon>Stramenopiles</taxon>
        <taxon>Ochrophyta</taxon>
        <taxon>Eustigmatophyceae</taxon>
        <taxon>Eustigmatales</taxon>
        <taxon>Monodopsidaceae</taxon>
        <taxon>Nannochloropsis</taxon>
    </lineage>
</organism>
<dbReference type="EMBL" id="AZIL01000177">
    <property type="protein sequence ID" value="EWM29158.1"/>
    <property type="molecule type" value="Genomic_DNA"/>
</dbReference>
<dbReference type="InterPro" id="IPR006994">
    <property type="entry name" value="TCF25/Rqc1"/>
</dbReference>
<keyword evidence="2" id="KW-1185">Reference proteome</keyword>
<comment type="caution">
    <text evidence="1">The sequence shown here is derived from an EMBL/GenBank/DDBJ whole genome shotgun (WGS) entry which is preliminary data.</text>
</comment>
<accession>W7U081</accession>
<dbReference type="Pfam" id="PF04910">
    <property type="entry name" value="Tcf25"/>
    <property type="match status" value="1"/>
</dbReference>